<evidence type="ECO:0000256" key="1">
    <source>
        <dbReference type="ARBA" id="ARBA00001971"/>
    </source>
</evidence>
<reference evidence="15" key="1">
    <citation type="journal article" date="2015" name="Insect Biochem. Mol. Biol.">
        <title>Cytochrome P450s from the Chinese white pine beetle, Dendroctonus armandi (Curculionidae: Scolytinae): Expression profiles of different stages and responses to host allelochemicals.</title>
        <authorList>
            <person name="Dai L."/>
            <person name="Ma M."/>
            <person name="Wang C."/>
            <person name="Shi Q."/>
            <person name="Zhang R."/>
            <person name="Chen H."/>
        </authorList>
    </citation>
    <scope>NUCLEOTIDE SEQUENCE</scope>
</reference>
<evidence type="ECO:0000256" key="11">
    <source>
        <dbReference type="ARBA" id="ARBA00023033"/>
    </source>
</evidence>
<evidence type="ECO:0000256" key="10">
    <source>
        <dbReference type="ARBA" id="ARBA00023004"/>
    </source>
</evidence>
<evidence type="ECO:0000256" key="7">
    <source>
        <dbReference type="ARBA" id="ARBA00022824"/>
    </source>
</evidence>
<comment type="subcellular location">
    <subcellularLocation>
        <location evidence="3">Endoplasmic reticulum membrane</location>
        <topology evidence="3">Peripheral membrane protein</topology>
    </subcellularLocation>
    <subcellularLocation>
        <location evidence="2">Microsome membrane</location>
        <topology evidence="2">Peripheral membrane protein</topology>
    </subcellularLocation>
</comment>
<evidence type="ECO:0000313" key="15">
    <source>
        <dbReference type="EMBL" id="ALD15910.1"/>
    </source>
</evidence>
<keyword evidence="11 13" id="KW-0503">Monooxygenase</keyword>
<evidence type="ECO:0000256" key="14">
    <source>
        <dbReference type="SAM" id="SignalP"/>
    </source>
</evidence>
<accession>A0A0M4H497</accession>
<keyword evidence="10 12" id="KW-0408">Iron</keyword>
<dbReference type="AlphaFoldDB" id="A0A0M4H497"/>
<dbReference type="Pfam" id="PF00067">
    <property type="entry name" value="p450"/>
    <property type="match status" value="1"/>
</dbReference>
<dbReference type="GO" id="GO:0005789">
    <property type="term" value="C:endoplasmic reticulum membrane"/>
    <property type="evidence" value="ECO:0007669"/>
    <property type="project" value="UniProtKB-SubCell"/>
</dbReference>
<dbReference type="PANTHER" id="PTHR24291:SF187">
    <property type="entry name" value="CYTOCHROME P450 4AE1-RELATED"/>
    <property type="match status" value="1"/>
</dbReference>
<evidence type="ECO:0000256" key="12">
    <source>
        <dbReference type="PIRSR" id="PIRSR602401-1"/>
    </source>
</evidence>
<dbReference type="InterPro" id="IPR036396">
    <property type="entry name" value="Cyt_P450_sf"/>
</dbReference>
<organism evidence="15">
    <name type="scientific">Dendroctonus armandi</name>
    <dbReference type="NCBI Taxonomy" id="77159"/>
    <lineage>
        <taxon>Eukaryota</taxon>
        <taxon>Metazoa</taxon>
        <taxon>Ecdysozoa</taxon>
        <taxon>Arthropoda</taxon>
        <taxon>Hexapoda</taxon>
        <taxon>Insecta</taxon>
        <taxon>Pterygota</taxon>
        <taxon>Neoptera</taxon>
        <taxon>Endopterygota</taxon>
        <taxon>Coleoptera</taxon>
        <taxon>Polyphaga</taxon>
        <taxon>Cucujiformia</taxon>
        <taxon>Curculionidae</taxon>
        <taxon>Scolytinae</taxon>
        <taxon>Dendroctonus</taxon>
    </lineage>
</organism>
<evidence type="ECO:0000256" key="6">
    <source>
        <dbReference type="ARBA" id="ARBA00022723"/>
    </source>
</evidence>
<feature type="binding site" description="axial binding residue" evidence="12">
    <location>
        <position position="442"/>
    </location>
    <ligand>
        <name>heme</name>
        <dbReference type="ChEBI" id="CHEBI:30413"/>
    </ligand>
    <ligandPart>
        <name>Fe</name>
        <dbReference type="ChEBI" id="CHEBI:18248"/>
    </ligandPart>
</feature>
<comment type="cofactor">
    <cofactor evidence="1 12">
        <name>heme</name>
        <dbReference type="ChEBI" id="CHEBI:30413"/>
    </cofactor>
</comment>
<keyword evidence="9 13" id="KW-0560">Oxidoreductase</keyword>
<feature type="signal peptide" evidence="14">
    <location>
        <begin position="1"/>
        <end position="24"/>
    </location>
</feature>
<dbReference type="Gene3D" id="1.10.630.10">
    <property type="entry name" value="Cytochrome P450"/>
    <property type="match status" value="1"/>
</dbReference>
<dbReference type="InterPro" id="IPR017972">
    <property type="entry name" value="Cyt_P450_CS"/>
</dbReference>
<proteinExistence type="evidence at transcript level"/>
<dbReference type="GO" id="GO:0005506">
    <property type="term" value="F:iron ion binding"/>
    <property type="evidence" value="ECO:0007669"/>
    <property type="project" value="InterPro"/>
</dbReference>
<evidence type="ECO:0000256" key="2">
    <source>
        <dbReference type="ARBA" id="ARBA00004174"/>
    </source>
</evidence>
<feature type="chain" id="PRO_5005795306" evidence="14">
    <location>
        <begin position="25"/>
        <end position="496"/>
    </location>
</feature>
<keyword evidence="14" id="KW-0732">Signal</keyword>
<dbReference type="FunFam" id="1.10.630.10:FF:000182">
    <property type="entry name" value="Cytochrome P450 3A4"/>
    <property type="match status" value="1"/>
</dbReference>
<gene>
    <name evidence="15" type="primary">CYP4BQ1</name>
</gene>
<dbReference type="PROSITE" id="PS00086">
    <property type="entry name" value="CYTOCHROME_P450"/>
    <property type="match status" value="1"/>
</dbReference>
<dbReference type="EMBL" id="KR012835">
    <property type="protein sequence ID" value="ALD15910.1"/>
    <property type="molecule type" value="mRNA"/>
</dbReference>
<dbReference type="SMR" id="A0A0M4H497"/>
<keyword evidence="8" id="KW-0492">Microsome</keyword>
<dbReference type="GO" id="GO:0020037">
    <property type="term" value="F:heme binding"/>
    <property type="evidence" value="ECO:0007669"/>
    <property type="project" value="InterPro"/>
</dbReference>
<evidence type="ECO:0000256" key="8">
    <source>
        <dbReference type="ARBA" id="ARBA00022848"/>
    </source>
</evidence>
<dbReference type="PRINTS" id="PR00463">
    <property type="entry name" value="EP450I"/>
</dbReference>
<evidence type="ECO:0000256" key="9">
    <source>
        <dbReference type="ARBA" id="ARBA00023002"/>
    </source>
</evidence>
<evidence type="ECO:0000256" key="5">
    <source>
        <dbReference type="ARBA" id="ARBA00022617"/>
    </source>
</evidence>
<dbReference type="InterPro" id="IPR001128">
    <property type="entry name" value="Cyt_P450"/>
</dbReference>
<keyword evidence="5 12" id="KW-0349">Heme</keyword>
<evidence type="ECO:0000256" key="4">
    <source>
        <dbReference type="ARBA" id="ARBA00010617"/>
    </source>
</evidence>
<evidence type="ECO:0000256" key="3">
    <source>
        <dbReference type="ARBA" id="ARBA00004406"/>
    </source>
</evidence>
<dbReference type="InterPro" id="IPR002401">
    <property type="entry name" value="Cyt_P450_E_grp-I"/>
</dbReference>
<dbReference type="PRINTS" id="PR00385">
    <property type="entry name" value="P450"/>
</dbReference>
<dbReference type="InterPro" id="IPR050196">
    <property type="entry name" value="Cytochrome_P450_Monoox"/>
</dbReference>
<sequence length="496" mass="57177">MFLSISHVFLAVLVLLLSVCYRKSRNLKEKLWWIPITPGYPIIGNALEFADTTKTLETMNRYMLKYRGCCYFTLLFRPLLLISDAKLCEWVLSSTTILTKSIDYQFLYNWLEGGMLISTGSEWRKARRILSPAFHFAILEQFVEVFESPTAIFLDCLRKQVDKDSFNVHPVIVNYTLDIICRTAMGVDLKVQEESQNDYVAAVDAMCKTVVERAFNPLKSFDIIYRLTPDYYREMRNVKLLHSVSNAVIQKRRNEMERQKDTVESVNDDGTKRKMAFLDLLLQSRDEHGQPLSQEFIRREVDTFMFAGHDTTASAISFVLFCLANHPDAQNEALTEIKEVLGEQKKISYKELQQMKYLEMVIKESLRLYPSVPFYSRKTTEEVVYEDGKVIPEGVTLIISAYAIHRNPHVYEQPDKFIPSRFLNLESKPFTYLPFSAGPRNCIGQKFAMLVMKFALINVLSNFEVLPSNSSCEVVLSAETVLKAHNGVNIRLKSRT</sequence>
<dbReference type="SUPFAM" id="SSF48264">
    <property type="entry name" value="Cytochrome P450"/>
    <property type="match status" value="1"/>
</dbReference>
<dbReference type="GO" id="GO:0004497">
    <property type="term" value="F:monooxygenase activity"/>
    <property type="evidence" value="ECO:0007669"/>
    <property type="project" value="UniProtKB-KW"/>
</dbReference>
<dbReference type="PANTHER" id="PTHR24291">
    <property type="entry name" value="CYTOCHROME P450 FAMILY 4"/>
    <property type="match status" value="1"/>
</dbReference>
<dbReference type="GO" id="GO:0016705">
    <property type="term" value="F:oxidoreductase activity, acting on paired donors, with incorporation or reduction of molecular oxygen"/>
    <property type="evidence" value="ECO:0007669"/>
    <property type="project" value="InterPro"/>
</dbReference>
<evidence type="ECO:0000256" key="13">
    <source>
        <dbReference type="RuleBase" id="RU000461"/>
    </source>
</evidence>
<comment type="similarity">
    <text evidence="4 13">Belongs to the cytochrome P450 family.</text>
</comment>
<name>A0A0M4H497_9CUCU</name>
<dbReference type="CDD" id="cd20628">
    <property type="entry name" value="CYP4"/>
    <property type="match status" value="1"/>
</dbReference>
<protein>
    <submittedName>
        <fullName evidence="15">Cytochrome P450</fullName>
    </submittedName>
</protein>
<keyword evidence="6 12" id="KW-0479">Metal-binding</keyword>
<keyword evidence="7" id="KW-0256">Endoplasmic reticulum</keyword>